<dbReference type="AlphaFoldDB" id="A0A5C5XRJ9"/>
<dbReference type="Pfam" id="PF20434">
    <property type="entry name" value="BD-FAE"/>
    <property type="match status" value="1"/>
</dbReference>
<dbReference type="SUPFAM" id="SSF53474">
    <property type="entry name" value="alpha/beta-Hydrolases"/>
    <property type="match status" value="1"/>
</dbReference>
<dbReference type="RefSeq" id="WP_146392107.1">
    <property type="nucleotide sequence ID" value="NZ_SJPK01000007.1"/>
</dbReference>
<accession>A0A5C5XRJ9</accession>
<dbReference type="PANTHER" id="PTHR48081:SF13">
    <property type="entry name" value="ALPHA_BETA HYDROLASE"/>
    <property type="match status" value="1"/>
</dbReference>
<dbReference type="InterPro" id="IPR049492">
    <property type="entry name" value="BD-FAE-like_dom"/>
</dbReference>
<dbReference type="EC" id="3.1.1.1" evidence="4"/>
<dbReference type="EMBL" id="SJPK01000007">
    <property type="protein sequence ID" value="TWT65259.1"/>
    <property type="molecule type" value="Genomic_DNA"/>
</dbReference>
<protein>
    <submittedName>
        <fullName evidence="4">Carboxylesterase NlhH</fullName>
        <ecNumber evidence="4">3.1.1.1</ecNumber>
    </submittedName>
</protein>
<evidence type="ECO:0000313" key="4">
    <source>
        <dbReference type="EMBL" id="TWT65259.1"/>
    </source>
</evidence>
<feature type="compositionally biased region" description="Polar residues" evidence="2">
    <location>
        <begin position="312"/>
        <end position="326"/>
    </location>
</feature>
<keyword evidence="5" id="KW-1185">Reference proteome</keyword>
<evidence type="ECO:0000313" key="5">
    <source>
        <dbReference type="Proteomes" id="UP000318053"/>
    </source>
</evidence>
<dbReference type="InterPro" id="IPR029058">
    <property type="entry name" value="AB_hydrolase_fold"/>
</dbReference>
<comment type="caution">
    <text evidence="4">The sequence shown here is derived from an EMBL/GenBank/DDBJ whole genome shotgun (WGS) entry which is preliminary data.</text>
</comment>
<reference evidence="4 5" key="1">
    <citation type="submission" date="2019-02" db="EMBL/GenBank/DDBJ databases">
        <title>Deep-cultivation of Planctomycetes and their phenomic and genomic characterization uncovers novel biology.</title>
        <authorList>
            <person name="Wiegand S."/>
            <person name="Jogler M."/>
            <person name="Boedeker C."/>
            <person name="Pinto D."/>
            <person name="Vollmers J."/>
            <person name="Rivas-Marin E."/>
            <person name="Kohn T."/>
            <person name="Peeters S.H."/>
            <person name="Heuer A."/>
            <person name="Rast P."/>
            <person name="Oberbeckmann S."/>
            <person name="Bunk B."/>
            <person name="Jeske O."/>
            <person name="Meyerdierks A."/>
            <person name="Storesund J.E."/>
            <person name="Kallscheuer N."/>
            <person name="Luecker S."/>
            <person name="Lage O.M."/>
            <person name="Pohl T."/>
            <person name="Merkel B.J."/>
            <person name="Hornburger P."/>
            <person name="Mueller R.-W."/>
            <person name="Bruemmer F."/>
            <person name="Labrenz M."/>
            <person name="Spormann A.M."/>
            <person name="Op Den Camp H."/>
            <person name="Overmann J."/>
            <person name="Amann R."/>
            <person name="Jetten M.S.M."/>
            <person name="Mascher T."/>
            <person name="Medema M.H."/>
            <person name="Devos D.P."/>
            <person name="Kaster A.-K."/>
            <person name="Ovreas L."/>
            <person name="Rohde M."/>
            <person name="Galperin M.Y."/>
            <person name="Jogler C."/>
        </authorList>
    </citation>
    <scope>NUCLEOTIDE SEQUENCE [LARGE SCALE GENOMIC DNA]</scope>
    <source>
        <strain evidence="4 5">CA85</strain>
    </source>
</reference>
<dbReference type="Proteomes" id="UP000318053">
    <property type="component" value="Unassembled WGS sequence"/>
</dbReference>
<name>A0A5C5XRJ9_9BACT</name>
<evidence type="ECO:0000259" key="3">
    <source>
        <dbReference type="Pfam" id="PF20434"/>
    </source>
</evidence>
<gene>
    <name evidence="4" type="primary">nlhH_3</name>
    <name evidence="4" type="ORF">CA85_31710</name>
</gene>
<dbReference type="InterPro" id="IPR050300">
    <property type="entry name" value="GDXG_lipolytic_enzyme"/>
</dbReference>
<keyword evidence="1 4" id="KW-0378">Hydrolase</keyword>
<dbReference type="Gene3D" id="3.40.50.1820">
    <property type="entry name" value="alpha/beta hydrolase"/>
    <property type="match status" value="1"/>
</dbReference>
<proteinExistence type="predicted"/>
<evidence type="ECO:0000256" key="1">
    <source>
        <dbReference type="ARBA" id="ARBA00022801"/>
    </source>
</evidence>
<dbReference type="GO" id="GO:0106435">
    <property type="term" value="F:carboxylesterase activity"/>
    <property type="evidence" value="ECO:0007669"/>
    <property type="project" value="UniProtKB-EC"/>
</dbReference>
<sequence length="337" mass="37025">MNRLVLPIVRIVCCVAVMIVMTVQSYAQAQRRQAQRRVNASRSLDGVTAHRDLAYAEGDDSRQRLDLYLPESSKPLPVIVWIHGGGWQAGSKDYCLPLRAGFAKQGYAIASIGYRLSDQAQFPAQIEDCKAAIRWLRAHADEYHLDRERVGVWGSSAGGHLAALVASSGDVKEFDVGKNLEQSSAVEAVCDFYGPTDFEAFVTTPDYQRHARANSPEAKLIGGAVLENLEKARRVNPITYVSKDDPPFLIVHGDQDGTVPLNQSELLFNALKKVQVPVHFHTIEGAGHGGRAFSEAPIDELVSDFFEKNLKHPNTQQHGPSASTSKSRAEGERSPPR</sequence>
<feature type="compositionally biased region" description="Basic and acidic residues" evidence="2">
    <location>
        <begin position="327"/>
        <end position="337"/>
    </location>
</feature>
<feature type="region of interest" description="Disordered" evidence="2">
    <location>
        <begin position="308"/>
        <end position="337"/>
    </location>
</feature>
<feature type="domain" description="BD-FAE-like" evidence="3">
    <location>
        <begin position="65"/>
        <end position="271"/>
    </location>
</feature>
<dbReference type="OrthoDB" id="265201at2"/>
<evidence type="ECO:0000256" key="2">
    <source>
        <dbReference type="SAM" id="MobiDB-lite"/>
    </source>
</evidence>
<dbReference type="PANTHER" id="PTHR48081">
    <property type="entry name" value="AB HYDROLASE SUPERFAMILY PROTEIN C4A8.06C"/>
    <property type="match status" value="1"/>
</dbReference>
<organism evidence="4 5">
    <name type="scientific">Allorhodopirellula solitaria</name>
    <dbReference type="NCBI Taxonomy" id="2527987"/>
    <lineage>
        <taxon>Bacteria</taxon>
        <taxon>Pseudomonadati</taxon>
        <taxon>Planctomycetota</taxon>
        <taxon>Planctomycetia</taxon>
        <taxon>Pirellulales</taxon>
        <taxon>Pirellulaceae</taxon>
        <taxon>Allorhodopirellula</taxon>
    </lineage>
</organism>